<feature type="domain" description="SecA DEAD-like N-terminal" evidence="1">
    <location>
        <begin position="42"/>
        <end position="98"/>
    </location>
</feature>
<dbReference type="Proteomes" id="UP000663834">
    <property type="component" value="Unassembled WGS sequence"/>
</dbReference>
<dbReference type="Proteomes" id="UP000681720">
    <property type="component" value="Unassembled WGS sequence"/>
</dbReference>
<dbReference type="Proteomes" id="UP000663855">
    <property type="component" value="Unassembled WGS sequence"/>
</dbReference>
<comment type="caution">
    <text evidence="3">The sequence shown here is derived from an EMBL/GenBank/DDBJ whole genome shotgun (WGS) entry which is preliminary data.</text>
</comment>
<gene>
    <name evidence="5" type="ORF">BYL167_LOCUS8130</name>
    <name evidence="2" type="ORF">CJN711_LOCUS15652</name>
    <name evidence="4" type="ORF">GIL414_LOCUS4794</name>
    <name evidence="3" type="ORF">KQP761_LOCUS22672</name>
</gene>
<proteinExistence type="predicted"/>
<protein>
    <recommendedName>
        <fullName evidence="1">SecA DEAD-like N-terminal domain-containing protein</fullName>
    </recommendedName>
</protein>
<dbReference type="Pfam" id="PF07517">
    <property type="entry name" value="SecA_DEAD"/>
    <property type="match status" value="1"/>
</dbReference>
<evidence type="ECO:0000313" key="2">
    <source>
        <dbReference type="EMBL" id="CAF1274637.1"/>
    </source>
</evidence>
<dbReference type="GO" id="GO:0005524">
    <property type="term" value="F:ATP binding"/>
    <property type="evidence" value="ECO:0007669"/>
    <property type="project" value="InterPro"/>
</dbReference>
<dbReference type="GO" id="GO:0016020">
    <property type="term" value="C:membrane"/>
    <property type="evidence" value="ECO:0007669"/>
    <property type="project" value="InterPro"/>
</dbReference>
<evidence type="ECO:0000259" key="1">
    <source>
        <dbReference type="Pfam" id="PF07517"/>
    </source>
</evidence>
<evidence type="ECO:0000313" key="4">
    <source>
        <dbReference type="EMBL" id="CAF3866674.1"/>
    </source>
</evidence>
<evidence type="ECO:0000313" key="5">
    <source>
        <dbReference type="EMBL" id="CAF3894320.1"/>
    </source>
</evidence>
<dbReference type="OrthoDB" id="7614088at2759"/>
<dbReference type="Gene3D" id="3.40.50.300">
    <property type="entry name" value="P-loop containing nucleotide triphosphate hydrolases"/>
    <property type="match status" value="1"/>
</dbReference>
<name>A0A816B4P1_9BILA</name>
<dbReference type="EMBL" id="CAJNOV010007258">
    <property type="protein sequence ID" value="CAF1274637.1"/>
    <property type="molecule type" value="Genomic_DNA"/>
</dbReference>
<sequence length="251" mass="28164">MDGDTVNTEDKENYLFGPHAAQVVSIFCILGIGDENGQLINNLVQIGAGEGKSITLGVTAAILALLGFDVHCACYSKYLSEKNYRELLLLFDSLGVAEYIRYGTINKLYEDMINRNGNVCQMVEVLISHNSNEVSKSSEPDAGAKILLIDEVDALLNKNFYGNVYTPSARLRDSSITSLVDFIWNQRILILNINEVKDSDEYKACCNRFPNWEPLILEALKDLINDVNIYTTLEYVVKEDKIVYKEQDDIA</sequence>
<reference evidence="3" key="1">
    <citation type="submission" date="2021-02" db="EMBL/GenBank/DDBJ databases">
        <authorList>
            <person name="Nowell W R."/>
        </authorList>
    </citation>
    <scope>NUCLEOTIDE SEQUENCE</scope>
</reference>
<dbReference type="GO" id="GO:0017038">
    <property type="term" value="P:protein import"/>
    <property type="evidence" value="ECO:0007669"/>
    <property type="project" value="InterPro"/>
</dbReference>
<dbReference type="EMBL" id="CAJOBJ010001195">
    <property type="protein sequence ID" value="CAF3866674.1"/>
    <property type="molecule type" value="Genomic_DNA"/>
</dbReference>
<organism evidence="3 6">
    <name type="scientific">Rotaria magnacalcarata</name>
    <dbReference type="NCBI Taxonomy" id="392030"/>
    <lineage>
        <taxon>Eukaryota</taxon>
        <taxon>Metazoa</taxon>
        <taxon>Spiralia</taxon>
        <taxon>Gnathifera</taxon>
        <taxon>Rotifera</taxon>
        <taxon>Eurotatoria</taxon>
        <taxon>Bdelloidea</taxon>
        <taxon>Philodinida</taxon>
        <taxon>Philodinidae</taxon>
        <taxon>Rotaria</taxon>
    </lineage>
</organism>
<dbReference type="InterPro" id="IPR027417">
    <property type="entry name" value="P-loop_NTPase"/>
</dbReference>
<evidence type="ECO:0000313" key="3">
    <source>
        <dbReference type="EMBL" id="CAF1604637.1"/>
    </source>
</evidence>
<dbReference type="EMBL" id="CAJOBH010002195">
    <property type="protein sequence ID" value="CAF3894320.1"/>
    <property type="molecule type" value="Genomic_DNA"/>
</dbReference>
<dbReference type="AlphaFoldDB" id="A0A816B4P1"/>
<dbReference type="EMBL" id="CAJNOW010011954">
    <property type="protein sequence ID" value="CAF1604637.1"/>
    <property type="molecule type" value="Genomic_DNA"/>
</dbReference>
<evidence type="ECO:0000313" key="6">
    <source>
        <dbReference type="Proteomes" id="UP000663834"/>
    </source>
</evidence>
<dbReference type="Proteomes" id="UP000681967">
    <property type="component" value="Unassembled WGS sequence"/>
</dbReference>
<accession>A0A816B4P1</accession>
<dbReference type="InterPro" id="IPR011115">
    <property type="entry name" value="SecA_DEAD"/>
</dbReference>
<dbReference type="SUPFAM" id="SSF52540">
    <property type="entry name" value="P-loop containing nucleoside triphosphate hydrolases"/>
    <property type="match status" value="1"/>
</dbReference>